<feature type="domain" description="Cytidyltransferase-like" evidence="5">
    <location>
        <begin position="10"/>
        <end position="115"/>
    </location>
</feature>
<dbReference type="HAMAP" id="MF_00243">
    <property type="entry name" value="NMN_adenylyltr"/>
    <property type="match status" value="1"/>
</dbReference>
<keyword evidence="6" id="KW-0378">Hydrolase</keyword>
<dbReference type="Pfam" id="PF01467">
    <property type="entry name" value="CTP_transf_like"/>
    <property type="match status" value="1"/>
</dbReference>
<proteinExistence type="inferred from homology"/>
<keyword evidence="4" id="KW-0067">ATP-binding</keyword>
<comment type="catalytic activity">
    <reaction evidence="4">
        <text>beta-nicotinamide D-ribonucleotide + ATP + H(+) = diphosphate + NAD(+)</text>
        <dbReference type="Rhea" id="RHEA:21360"/>
        <dbReference type="ChEBI" id="CHEBI:14649"/>
        <dbReference type="ChEBI" id="CHEBI:15378"/>
        <dbReference type="ChEBI" id="CHEBI:30616"/>
        <dbReference type="ChEBI" id="CHEBI:33019"/>
        <dbReference type="ChEBI" id="CHEBI:57540"/>
        <dbReference type="EC" id="2.7.7.1"/>
    </reaction>
</comment>
<evidence type="ECO:0000256" key="4">
    <source>
        <dbReference type="HAMAP-Rule" id="MF_00243"/>
    </source>
</evidence>
<dbReference type="GO" id="GO:0005737">
    <property type="term" value="C:cytoplasm"/>
    <property type="evidence" value="ECO:0007669"/>
    <property type="project" value="UniProtKB-SubCell"/>
</dbReference>
<evidence type="ECO:0000259" key="5">
    <source>
        <dbReference type="Pfam" id="PF01467"/>
    </source>
</evidence>
<sequence>MTTSLEAAAMIGRFQPFHLGHLELVRQILNEKEEIIILVGSSQANYTPKNPFTAGERLWMIRDTLIESKIDMSRVFLVNVTDDENNSRWFSNIKSMSPPFKVLYTGNNFVINLLKSETVLIREPKLFQENILKGSVIRKLILENSPKWQELVSKSVRKIFVEINAVERIRNIYQTWTDSPFSGANK</sequence>
<dbReference type="KEGG" id="taa:NMY3_02527"/>
<dbReference type="NCBIfam" id="NF002243">
    <property type="entry name" value="PRK01153.1"/>
    <property type="match status" value="1"/>
</dbReference>
<dbReference type="GeneID" id="60422468"/>
<evidence type="ECO:0000256" key="3">
    <source>
        <dbReference type="ARBA" id="ARBA00022695"/>
    </source>
</evidence>
<dbReference type="PANTHER" id="PTHR21342">
    <property type="entry name" value="PHOSPHOPANTETHEINE ADENYLYLTRANSFERASE"/>
    <property type="match status" value="1"/>
</dbReference>
<keyword evidence="7" id="KW-1185">Reference proteome</keyword>
<dbReference type="Proteomes" id="UP000058925">
    <property type="component" value="Chromosome"/>
</dbReference>
<keyword evidence="2 4" id="KW-0808">Transferase</keyword>
<dbReference type="NCBIfam" id="TIGR00125">
    <property type="entry name" value="cyt_tran_rel"/>
    <property type="match status" value="1"/>
</dbReference>
<keyword evidence="4" id="KW-0963">Cytoplasm</keyword>
<comment type="similarity">
    <text evidence="1 4">Belongs to the archaeal NMN adenylyltransferase family.</text>
</comment>
<name>A0A654LZ45_9ARCH</name>
<protein>
    <recommendedName>
        <fullName evidence="4">Nicotinamide-nucleotide adenylyltransferase</fullName>
        <ecNumber evidence="4">2.7.7.1</ecNumber>
    </recommendedName>
    <alternativeName>
        <fullName evidence="4">NAD(+) diphosphorylase</fullName>
    </alternativeName>
    <alternativeName>
        <fullName evidence="4">NAD(+) pyrophosphorylase</fullName>
    </alternativeName>
    <alternativeName>
        <fullName evidence="4">NMN adenylyltransferase</fullName>
    </alternativeName>
</protein>
<keyword evidence="4" id="KW-0662">Pyridine nucleotide biosynthesis</keyword>
<evidence type="ECO:0000256" key="1">
    <source>
        <dbReference type="ARBA" id="ARBA00010124"/>
    </source>
</evidence>
<dbReference type="SUPFAM" id="SSF52374">
    <property type="entry name" value="Nucleotidylyl transferase"/>
    <property type="match status" value="1"/>
</dbReference>
<accession>A0A654LZ45</accession>
<dbReference type="EMBL" id="CP012850">
    <property type="protein sequence ID" value="ALI36718.1"/>
    <property type="molecule type" value="Genomic_DNA"/>
</dbReference>
<dbReference type="GO" id="GO:0016787">
    <property type="term" value="F:hydrolase activity"/>
    <property type="evidence" value="ECO:0007669"/>
    <property type="project" value="UniProtKB-KW"/>
</dbReference>
<dbReference type="InterPro" id="IPR014729">
    <property type="entry name" value="Rossmann-like_a/b/a_fold"/>
</dbReference>
<dbReference type="Gene3D" id="3.40.50.620">
    <property type="entry name" value="HUPs"/>
    <property type="match status" value="1"/>
</dbReference>
<reference evidence="7" key="1">
    <citation type="submission" date="2015-10" db="EMBL/GenBank/DDBJ databases">
        <title>Niche specialization of a soil ammonia-oxidizing archaeon, Candidatus Nitrosocosmicus oleophilus.</title>
        <authorList>
            <person name="Jung M.-Y."/>
            <person name="Rhee S.-K."/>
        </authorList>
    </citation>
    <scope>NUCLEOTIDE SEQUENCE [LARGE SCALE GENOMIC DNA]</scope>
    <source>
        <strain evidence="7">MY3</strain>
    </source>
</reference>
<evidence type="ECO:0000256" key="2">
    <source>
        <dbReference type="ARBA" id="ARBA00022679"/>
    </source>
</evidence>
<evidence type="ECO:0000313" key="6">
    <source>
        <dbReference type="EMBL" id="ALI36718.1"/>
    </source>
</evidence>
<dbReference type="EC" id="2.7.7.1" evidence="4"/>
<gene>
    <name evidence="6" type="ORF">NMY3_02527</name>
</gene>
<dbReference type="InterPro" id="IPR004821">
    <property type="entry name" value="Cyt_trans-like"/>
</dbReference>
<dbReference type="RefSeq" id="WP_196815937.1">
    <property type="nucleotide sequence ID" value="NZ_CP012850.1"/>
</dbReference>
<keyword evidence="3 4" id="KW-0548">Nucleotidyltransferase</keyword>
<dbReference type="GO" id="GO:0009435">
    <property type="term" value="P:NAD+ biosynthetic process"/>
    <property type="evidence" value="ECO:0007669"/>
    <property type="project" value="UniProtKB-UniRule"/>
</dbReference>
<dbReference type="InterPro" id="IPR006418">
    <property type="entry name" value="NMN_Atrans_arc"/>
</dbReference>
<dbReference type="AlphaFoldDB" id="A0A654LZ45"/>
<comment type="subcellular location">
    <subcellularLocation>
        <location evidence="4">Cytoplasm</location>
    </subcellularLocation>
</comment>
<dbReference type="GO" id="GO:0005524">
    <property type="term" value="F:ATP binding"/>
    <property type="evidence" value="ECO:0007669"/>
    <property type="project" value="UniProtKB-KW"/>
</dbReference>
<dbReference type="OrthoDB" id="264480at2157"/>
<evidence type="ECO:0000313" key="7">
    <source>
        <dbReference type="Proteomes" id="UP000058925"/>
    </source>
</evidence>
<dbReference type="PANTHER" id="PTHR21342:SF0">
    <property type="entry name" value="BIFUNCTIONAL NMN ADENYLYLTRANSFERASE_NUDIX HYDROLASE"/>
    <property type="match status" value="1"/>
</dbReference>
<comment type="pathway">
    <text evidence="4">Cofactor biosynthesis; NAD(+) biosynthesis; NAD(+) from nicotinamide D-ribonucleotide: step 1/1.</text>
</comment>
<keyword evidence="4" id="KW-0547">Nucleotide-binding</keyword>
<dbReference type="UniPathway" id="UPA00253">
    <property type="reaction ID" value="UER00600"/>
</dbReference>
<keyword evidence="4" id="KW-0520">NAD</keyword>
<organism evidence="6 7">
    <name type="scientific">Candidatus Nitrosocosmicus oleophilus</name>
    <dbReference type="NCBI Taxonomy" id="1353260"/>
    <lineage>
        <taxon>Archaea</taxon>
        <taxon>Nitrososphaerota</taxon>
        <taxon>Nitrososphaeria</taxon>
        <taxon>Nitrososphaerales</taxon>
        <taxon>Nitrososphaeraceae</taxon>
        <taxon>Candidatus Nitrosocosmicus</taxon>
    </lineage>
</organism>
<dbReference type="GO" id="GO:0000309">
    <property type="term" value="F:nicotinamide-nucleotide adenylyltransferase activity"/>
    <property type="evidence" value="ECO:0007669"/>
    <property type="project" value="UniProtKB-UniRule"/>
</dbReference>